<dbReference type="RefSeq" id="WP_125257866.1">
    <property type="nucleotide sequence ID" value="NZ_CP114280.1"/>
</dbReference>
<dbReference type="InterPro" id="IPR045851">
    <property type="entry name" value="AMP-bd_C_sf"/>
</dbReference>
<evidence type="ECO:0000313" key="2">
    <source>
        <dbReference type="EMBL" id="WFN54488.1"/>
    </source>
</evidence>
<dbReference type="PANTHER" id="PTHR45527">
    <property type="entry name" value="NONRIBOSOMAL PEPTIDE SYNTHETASE"/>
    <property type="match status" value="1"/>
</dbReference>
<feature type="domain" description="AMP-dependent synthetase/ligase" evidence="1">
    <location>
        <begin position="11"/>
        <end position="357"/>
    </location>
</feature>
<dbReference type="InterPro" id="IPR020845">
    <property type="entry name" value="AMP-binding_CS"/>
</dbReference>
<dbReference type="Proteomes" id="UP001219630">
    <property type="component" value="Chromosome"/>
</dbReference>
<dbReference type="InterPro" id="IPR042099">
    <property type="entry name" value="ANL_N_sf"/>
</dbReference>
<dbReference type="SUPFAM" id="SSF56801">
    <property type="entry name" value="Acetyl-CoA synthetase-like"/>
    <property type="match status" value="1"/>
</dbReference>
<protein>
    <submittedName>
        <fullName evidence="2">AMP-binding protein</fullName>
    </submittedName>
</protein>
<dbReference type="Gene3D" id="3.30.300.30">
    <property type="match status" value="1"/>
</dbReference>
<dbReference type="InterPro" id="IPR000873">
    <property type="entry name" value="AMP-dep_synth/lig_dom"/>
</dbReference>
<evidence type="ECO:0000259" key="1">
    <source>
        <dbReference type="Pfam" id="PF00501"/>
    </source>
</evidence>
<evidence type="ECO:0000313" key="3">
    <source>
        <dbReference type="Proteomes" id="UP001219630"/>
    </source>
</evidence>
<keyword evidence="3" id="KW-1185">Reference proteome</keyword>
<dbReference type="Gene3D" id="3.40.50.12780">
    <property type="entry name" value="N-terminal domain of ligase-like"/>
    <property type="match status" value="1"/>
</dbReference>
<reference evidence="2 3" key="1">
    <citation type="submission" date="2022-12" db="EMBL/GenBank/DDBJ databases">
        <title>Complete genome sequencing of Dickeya lacustris type strain LMG30899.</title>
        <authorList>
            <person name="Dobhal S."/>
            <person name="Arizala D."/>
            <person name="Arif M."/>
        </authorList>
    </citation>
    <scope>NUCLEOTIDE SEQUENCE [LARGE SCALE GENOMIC DNA]</scope>
    <source>
        <strain evidence="2 3">LMG30899</strain>
    </source>
</reference>
<accession>A0ABY8G3G9</accession>
<organism evidence="2 3">
    <name type="scientific">Dickeya lacustris</name>
    <dbReference type="NCBI Taxonomy" id="2259638"/>
    <lineage>
        <taxon>Bacteria</taxon>
        <taxon>Pseudomonadati</taxon>
        <taxon>Pseudomonadota</taxon>
        <taxon>Gammaproteobacteria</taxon>
        <taxon>Enterobacterales</taxon>
        <taxon>Pectobacteriaceae</taxon>
        <taxon>Dickeya</taxon>
    </lineage>
</organism>
<dbReference type="PROSITE" id="PS00455">
    <property type="entry name" value="AMP_BINDING"/>
    <property type="match status" value="1"/>
</dbReference>
<dbReference type="Pfam" id="PF00501">
    <property type="entry name" value="AMP-binding"/>
    <property type="match status" value="1"/>
</dbReference>
<dbReference type="EMBL" id="CP114280">
    <property type="protein sequence ID" value="WFN54488.1"/>
    <property type="molecule type" value="Genomic_DNA"/>
</dbReference>
<gene>
    <name evidence="2" type="ORF">O1Q98_12425</name>
</gene>
<dbReference type="PANTHER" id="PTHR45527:SF1">
    <property type="entry name" value="FATTY ACID SYNTHASE"/>
    <property type="match status" value="1"/>
</dbReference>
<name>A0ABY8G3G9_9GAMM</name>
<proteinExistence type="predicted"/>
<sequence length="504" mass="54932">MFSSVLDPIQTHIRLQPQQLALINDSGSYSFATLGLRIEAIRQALRAHKPRCVLIYGHKQLDAAAAMLACAFEATPFTFADIANPAERIGRIAHVTQADLILLTCLPPEGCVLPSLATLMTDTLTHGEPLGPTSATTLSTLLYILTTSGTTGEPKGVKISHGNYEALARWALPLLHPVPQGAHVNHACLSFDLGIMDVFLTLAAGKTLIMLDHRNNILPRKNLSLLTSPRTQIDSWFSTPGFLELMCADAQFNQHALPNLRKIAIGGEALLPDLAETLHKRFPLATILHCYGPTEAACMTHAAPIDVENLPPSPPLSLGHTCGDTRLSIIDGQQRLVPHGTVGEIVLHGPQISPGYLPESDPRNALFGDGPIGRYYCTGDQGYLDNHGQLFVKGRDDGQIKWQGHRIESGDIESITRQLDAVQQAVLLTEKNHNAVKDLILCLHLAPDTAERRASLRHELAQRLPAYMVPRILHFTGPFPLTLHGKTDRVALMRQYQAEVAAMG</sequence>